<dbReference type="SMART" id="SM00530">
    <property type="entry name" value="HTH_XRE"/>
    <property type="match status" value="1"/>
</dbReference>
<evidence type="ECO:0000313" key="3">
    <source>
        <dbReference type="EMBL" id="SFP02636.1"/>
    </source>
</evidence>
<keyword evidence="1" id="KW-0472">Membrane</keyword>
<dbReference type="GeneID" id="35872270"/>
<dbReference type="GO" id="GO:0003677">
    <property type="term" value="F:DNA binding"/>
    <property type="evidence" value="ECO:0007669"/>
    <property type="project" value="InterPro"/>
</dbReference>
<dbReference type="STRING" id="1121869.SAMN03084138_01150"/>
<dbReference type="EMBL" id="FOWR01000006">
    <property type="protein sequence ID" value="SFP02636.1"/>
    <property type="molecule type" value="Genomic_DNA"/>
</dbReference>
<feature type="transmembrane region" description="Helical" evidence="1">
    <location>
        <begin position="78"/>
        <end position="99"/>
    </location>
</feature>
<proteinExistence type="predicted"/>
<accession>A0A1I5M0T5</accession>
<sequence>MEDMINSEVLKSLRLNKYWSQEKLANASGLSLRTVQRVENTGTASLETKLALSSALEIKPEQLGVQSEQSQNRSNTAIYGYLGAAIGLVSSYSGITLGLWQGNVSFGQAGLWYGVVGAFIGITCGAIGFLNRRRVVA</sequence>
<dbReference type="AlphaFoldDB" id="A0A1I5M0T5"/>
<feature type="domain" description="HTH cro/C1-type" evidence="2">
    <location>
        <begin position="10"/>
        <end position="63"/>
    </location>
</feature>
<evidence type="ECO:0000256" key="1">
    <source>
        <dbReference type="SAM" id="Phobius"/>
    </source>
</evidence>
<dbReference type="InterPro" id="IPR001387">
    <property type="entry name" value="Cro/C1-type_HTH"/>
</dbReference>
<keyword evidence="1" id="KW-1133">Transmembrane helix</keyword>
<protein>
    <submittedName>
        <fullName evidence="3">Helix-turn-helix</fullName>
    </submittedName>
</protein>
<dbReference type="OrthoDB" id="21915at2"/>
<dbReference type="Pfam" id="PF01381">
    <property type="entry name" value="HTH_3"/>
    <property type="match status" value="1"/>
</dbReference>
<evidence type="ECO:0000313" key="4">
    <source>
        <dbReference type="Proteomes" id="UP000182692"/>
    </source>
</evidence>
<dbReference type="Gene3D" id="1.10.260.40">
    <property type="entry name" value="lambda repressor-like DNA-binding domains"/>
    <property type="match status" value="1"/>
</dbReference>
<reference evidence="3 4" key="1">
    <citation type="submission" date="2016-10" db="EMBL/GenBank/DDBJ databases">
        <authorList>
            <person name="de Groot N.N."/>
        </authorList>
    </citation>
    <scope>NUCLEOTIDE SEQUENCE [LARGE SCALE GENOMIC DNA]</scope>
    <source>
        <strain evidence="3 4">DSM 15893</strain>
    </source>
</reference>
<feature type="transmembrane region" description="Helical" evidence="1">
    <location>
        <begin position="111"/>
        <end position="130"/>
    </location>
</feature>
<dbReference type="PROSITE" id="PS50943">
    <property type="entry name" value="HTH_CROC1"/>
    <property type="match status" value="1"/>
</dbReference>
<dbReference type="Proteomes" id="UP000182692">
    <property type="component" value="Unassembled WGS sequence"/>
</dbReference>
<dbReference type="SUPFAM" id="SSF47413">
    <property type="entry name" value="lambda repressor-like DNA-binding domains"/>
    <property type="match status" value="1"/>
</dbReference>
<dbReference type="InterPro" id="IPR010982">
    <property type="entry name" value="Lambda_DNA-bd_dom_sf"/>
</dbReference>
<dbReference type="RefSeq" id="WP_074925685.1">
    <property type="nucleotide sequence ID" value="NZ_FOWR01000006.1"/>
</dbReference>
<evidence type="ECO:0000259" key="2">
    <source>
        <dbReference type="PROSITE" id="PS50943"/>
    </source>
</evidence>
<dbReference type="CDD" id="cd00093">
    <property type="entry name" value="HTH_XRE"/>
    <property type="match status" value="1"/>
</dbReference>
<name>A0A1I5M0T5_9GAMM</name>
<keyword evidence="1" id="KW-0812">Transmembrane</keyword>
<organism evidence="3 4">
    <name type="scientific">Enterovibrio norvegicus DSM 15893</name>
    <dbReference type="NCBI Taxonomy" id="1121869"/>
    <lineage>
        <taxon>Bacteria</taxon>
        <taxon>Pseudomonadati</taxon>
        <taxon>Pseudomonadota</taxon>
        <taxon>Gammaproteobacteria</taxon>
        <taxon>Vibrionales</taxon>
        <taxon>Vibrionaceae</taxon>
        <taxon>Enterovibrio</taxon>
    </lineage>
</organism>
<gene>
    <name evidence="3" type="ORF">SAMN03084138_01150</name>
</gene>